<dbReference type="GO" id="GO:0046872">
    <property type="term" value="F:metal ion binding"/>
    <property type="evidence" value="ECO:0007669"/>
    <property type="project" value="UniProtKB-KW"/>
</dbReference>
<protein>
    <recommendedName>
        <fullName evidence="5">4-hydroxy-3-methylbut-2-enyl diphosphate reductase</fullName>
        <shortName evidence="5">HMBPP reductase</shortName>
        <ecNumber evidence="5">1.17.7.4</ecNumber>
    </recommendedName>
</protein>
<comment type="pathway">
    <text evidence="5">Isoprenoid biosynthesis; dimethylallyl diphosphate biosynthesis; dimethylallyl diphosphate from (2E)-4-hydroxy-3-methylbutenyl diphosphate: step 1/1.</text>
</comment>
<feature type="binding site" evidence="5">
    <location>
        <position position="167"/>
    </location>
    <ligand>
        <name>(2E)-4-hydroxy-3-methylbut-2-enyl diphosphate</name>
        <dbReference type="ChEBI" id="CHEBI:128753"/>
    </ligand>
</feature>
<keyword evidence="1 5" id="KW-0004">4Fe-4S</keyword>
<dbReference type="GO" id="GO:0019288">
    <property type="term" value="P:isopentenyl diphosphate biosynthetic process, methylerythritol 4-phosphate pathway"/>
    <property type="evidence" value="ECO:0007669"/>
    <property type="project" value="UniProtKB-UniRule"/>
</dbReference>
<feature type="binding site" evidence="5">
    <location>
        <position position="77"/>
    </location>
    <ligand>
        <name>isopentenyl diphosphate</name>
        <dbReference type="ChEBI" id="CHEBI:128769"/>
    </ligand>
</feature>
<dbReference type="OrthoDB" id="9804068at2"/>
<keyword evidence="7" id="KW-1185">Reference proteome</keyword>
<comment type="catalytic activity">
    <reaction evidence="5">
        <text>isopentenyl diphosphate + 2 oxidized [2Fe-2S]-[ferredoxin] + H2O = (2E)-4-hydroxy-3-methylbut-2-enyl diphosphate + 2 reduced [2Fe-2S]-[ferredoxin] + 2 H(+)</text>
        <dbReference type="Rhea" id="RHEA:24488"/>
        <dbReference type="Rhea" id="RHEA-COMP:10000"/>
        <dbReference type="Rhea" id="RHEA-COMP:10001"/>
        <dbReference type="ChEBI" id="CHEBI:15377"/>
        <dbReference type="ChEBI" id="CHEBI:15378"/>
        <dbReference type="ChEBI" id="CHEBI:33737"/>
        <dbReference type="ChEBI" id="CHEBI:33738"/>
        <dbReference type="ChEBI" id="CHEBI:128753"/>
        <dbReference type="ChEBI" id="CHEBI:128769"/>
        <dbReference type="EC" id="1.17.7.4"/>
    </reaction>
</comment>
<feature type="binding site" evidence="5">
    <location>
        <position position="44"/>
    </location>
    <ligand>
        <name>dimethylallyl diphosphate</name>
        <dbReference type="ChEBI" id="CHEBI:57623"/>
    </ligand>
</feature>
<feature type="binding site" evidence="5">
    <location>
        <position position="44"/>
    </location>
    <ligand>
        <name>(2E)-4-hydroxy-3-methylbut-2-enyl diphosphate</name>
        <dbReference type="ChEBI" id="CHEBI:128753"/>
    </ligand>
</feature>
<proteinExistence type="inferred from homology"/>
<evidence type="ECO:0000256" key="2">
    <source>
        <dbReference type="ARBA" id="ARBA00022723"/>
    </source>
</evidence>
<dbReference type="HAMAP" id="MF_00191">
    <property type="entry name" value="IspH"/>
    <property type="match status" value="1"/>
</dbReference>
<comment type="function">
    <text evidence="5">Catalyzes the conversion of 1-hydroxy-2-methyl-2-(E)-butenyl 4-diphosphate (HMBPP) into a mixture of isopentenyl diphosphate (IPP) and dimethylallyl diphosphate (DMAPP). Acts in the terminal step of the DOXP/MEP pathway for isoprenoid precursor biosynthesis.</text>
</comment>
<keyword evidence="5" id="KW-0560">Oxidoreductase</keyword>
<dbReference type="UniPathway" id="UPA00059">
    <property type="reaction ID" value="UER00105"/>
</dbReference>
<evidence type="ECO:0000313" key="6">
    <source>
        <dbReference type="EMBL" id="PTL36034.1"/>
    </source>
</evidence>
<sequence length="330" mass="35709">MAVEKLILAAPRGFCAGVDRAIDVVKIALDLYDEPVYVRKEIVHNRHVVDELRQKGAIFVDELDEVPDGALVIYSAHGVSPEVRTQAAAKQLKVVDATCPLVTKVHNEAIKFAKEGHSIILVGHKGHDEVIGTTGEAPDAITVIGSAEQLEELNVPDPTKVAVITQTTLSLDDTTGIIEALRRKFPDLAFPSKEDICYATQNRQTALKELASRVDLILALGSQNSSNSKRLIEVAKGVGVRAYLIDDVSEINPAWLEDTRVIGVTAGASAPEHLVQGVVSYFRKLGVTDIEEIESIREEVNFGLPQELIRERASMENGLSSHTSPVASAA</sequence>
<dbReference type="Proteomes" id="UP000241436">
    <property type="component" value="Unassembled WGS sequence"/>
</dbReference>
<dbReference type="Pfam" id="PF02401">
    <property type="entry name" value="LYTB"/>
    <property type="match status" value="1"/>
</dbReference>
<dbReference type="PANTHER" id="PTHR30426">
    <property type="entry name" value="4-HYDROXY-3-METHYLBUT-2-ENYL DIPHOSPHATE REDUCTASE"/>
    <property type="match status" value="1"/>
</dbReference>
<feature type="binding site" evidence="5">
    <location>
        <position position="127"/>
    </location>
    <ligand>
        <name>dimethylallyl diphosphate</name>
        <dbReference type="ChEBI" id="CHEBI:57623"/>
    </ligand>
</feature>
<feature type="binding site" evidence="5">
    <location>
        <position position="127"/>
    </location>
    <ligand>
        <name>(2E)-4-hydroxy-3-methylbut-2-enyl diphosphate</name>
        <dbReference type="ChEBI" id="CHEBI:128753"/>
    </ligand>
</feature>
<dbReference type="GO" id="GO:0016114">
    <property type="term" value="P:terpenoid biosynthetic process"/>
    <property type="evidence" value="ECO:0007669"/>
    <property type="project" value="UniProtKB-UniRule"/>
</dbReference>
<feature type="binding site" evidence="5">
    <location>
        <position position="225"/>
    </location>
    <ligand>
        <name>isopentenyl diphosphate</name>
        <dbReference type="ChEBI" id="CHEBI:128769"/>
    </ligand>
</feature>
<feature type="binding site" evidence="5">
    <location>
        <position position="269"/>
    </location>
    <ligand>
        <name>(2E)-4-hydroxy-3-methylbut-2-enyl diphosphate</name>
        <dbReference type="ChEBI" id="CHEBI:128753"/>
    </ligand>
</feature>
<keyword evidence="2 5" id="KW-0479">Metal-binding</keyword>
<dbReference type="GO" id="GO:0051539">
    <property type="term" value="F:4 iron, 4 sulfur cluster binding"/>
    <property type="evidence" value="ECO:0007669"/>
    <property type="project" value="UniProtKB-UniRule"/>
</dbReference>
<evidence type="ECO:0000256" key="5">
    <source>
        <dbReference type="HAMAP-Rule" id="MF_00191"/>
    </source>
</evidence>
<name>A0A2T4TY44_9BACT</name>
<keyword evidence="3 5" id="KW-0408">Iron</keyword>
<dbReference type="NCBIfam" id="NF002188">
    <property type="entry name" value="PRK01045.1-2"/>
    <property type="match status" value="1"/>
</dbReference>
<organism evidence="6 7">
    <name type="scientific">Candidatus Methylomirabilis limnetica</name>
    <dbReference type="NCBI Taxonomy" id="2033718"/>
    <lineage>
        <taxon>Bacteria</taxon>
        <taxon>Candidatus Methylomirabilota</taxon>
        <taxon>Candidatus Methylomirabilia</taxon>
        <taxon>Candidatus Methylomirabilales</taxon>
        <taxon>Candidatus Methylomirabilaceae</taxon>
        <taxon>Candidatus Methylomirabilis</taxon>
    </lineage>
</organism>
<feature type="binding site" evidence="5">
    <location>
        <position position="44"/>
    </location>
    <ligand>
        <name>isopentenyl diphosphate</name>
        <dbReference type="ChEBI" id="CHEBI:128769"/>
    </ligand>
</feature>
<dbReference type="NCBIfam" id="NF002189">
    <property type="entry name" value="PRK01045.1-3"/>
    <property type="match status" value="1"/>
</dbReference>
<accession>A0A2T4TY44</accession>
<comment type="similarity">
    <text evidence="5">Belongs to the IspH family.</text>
</comment>
<feature type="binding site" evidence="5">
    <location>
        <position position="127"/>
    </location>
    <ligand>
        <name>isopentenyl diphosphate</name>
        <dbReference type="ChEBI" id="CHEBI:128769"/>
    </ligand>
</feature>
<comment type="catalytic activity">
    <reaction evidence="5">
        <text>dimethylallyl diphosphate + 2 oxidized [2Fe-2S]-[ferredoxin] + H2O = (2E)-4-hydroxy-3-methylbut-2-enyl diphosphate + 2 reduced [2Fe-2S]-[ferredoxin] + 2 H(+)</text>
        <dbReference type="Rhea" id="RHEA:24825"/>
        <dbReference type="Rhea" id="RHEA-COMP:10000"/>
        <dbReference type="Rhea" id="RHEA-COMP:10001"/>
        <dbReference type="ChEBI" id="CHEBI:15377"/>
        <dbReference type="ChEBI" id="CHEBI:15378"/>
        <dbReference type="ChEBI" id="CHEBI:33737"/>
        <dbReference type="ChEBI" id="CHEBI:33738"/>
        <dbReference type="ChEBI" id="CHEBI:57623"/>
        <dbReference type="ChEBI" id="CHEBI:128753"/>
        <dbReference type="EC" id="1.17.7.4"/>
    </reaction>
</comment>
<feature type="binding site" evidence="5">
    <location>
        <position position="227"/>
    </location>
    <ligand>
        <name>isopentenyl diphosphate</name>
        <dbReference type="ChEBI" id="CHEBI:128769"/>
    </ligand>
</feature>
<dbReference type="UniPathway" id="UPA00056">
    <property type="reaction ID" value="UER00097"/>
</dbReference>
<feature type="binding site" evidence="5">
    <location>
        <position position="225"/>
    </location>
    <ligand>
        <name>dimethylallyl diphosphate</name>
        <dbReference type="ChEBI" id="CHEBI:57623"/>
    </ligand>
</feature>
<dbReference type="EC" id="1.17.7.4" evidence="5"/>
<dbReference type="CDD" id="cd13944">
    <property type="entry name" value="lytB_ispH"/>
    <property type="match status" value="1"/>
</dbReference>
<feature type="binding site" evidence="5">
    <location>
        <position position="269"/>
    </location>
    <ligand>
        <name>isopentenyl diphosphate</name>
        <dbReference type="ChEBI" id="CHEBI:128769"/>
    </ligand>
</feature>
<feature type="binding site" evidence="5">
    <location>
        <position position="269"/>
    </location>
    <ligand>
        <name>dimethylallyl diphosphate</name>
        <dbReference type="ChEBI" id="CHEBI:57623"/>
    </ligand>
</feature>
<dbReference type="AlphaFoldDB" id="A0A2T4TY44"/>
<feature type="binding site" evidence="5">
    <location>
        <position position="226"/>
    </location>
    <ligand>
        <name>(2E)-4-hydroxy-3-methylbut-2-enyl diphosphate</name>
        <dbReference type="ChEBI" id="CHEBI:128753"/>
    </ligand>
</feature>
<gene>
    <name evidence="5" type="primary">ispH</name>
    <name evidence="6" type="ORF">CLG94_06980</name>
</gene>
<feature type="binding site" evidence="5">
    <location>
        <position position="226"/>
    </location>
    <ligand>
        <name>dimethylallyl diphosphate</name>
        <dbReference type="ChEBI" id="CHEBI:57623"/>
    </ligand>
</feature>
<keyword evidence="4 5" id="KW-0411">Iron-sulfur</keyword>
<feature type="binding site" evidence="5">
    <location>
        <position position="227"/>
    </location>
    <ligand>
        <name>dimethylallyl diphosphate</name>
        <dbReference type="ChEBI" id="CHEBI:57623"/>
    </ligand>
</feature>
<reference evidence="7" key="2">
    <citation type="journal article" date="2018" name="Environ. Microbiol.">
        <title>Bloom of a denitrifying methanotroph, 'Candidatus Methylomirabilis limnetica', in a deep stratified lake.</title>
        <authorList>
            <person name="Graf J.S."/>
            <person name="Mayr M.J."/>
            <person name="Marchant H.K."/>
            <person name="Tienken D."/>
            <person name="Hach P.F."/>
            <person name="Brand A."/>
            <person name="Schubert C.J."/>
            <person name="Kuypers M.M."/>
            <person name="Milucka J."/>
        </authorList>
    </citation>
    <scope>NUCLEOTIDE SEQUENCE [LARGE SCALE GENOMIC DNA]</scope>
    <source>
        <strain evidence="7">Zug</strain>
    </source>
</reference>
<dbReference type="EMBL" id="NVQC01000020">
    <property type="protein sequence ID" value="PTL36034.1"/>
    <property type="molecule type" value="Genomic_DNA"/>
</dbReference>
<feature type="binding site" evidence="5">
    <location>
        <position position="77"/>
    </location>
    <ligand>
        <name>(2E)-4-hydroxy-3-methylbut-2-enyl diphosphate</name>
        <dbReference type="ChEBI" id="CHEBI:128753"/>
    </ligand>
</feature>
<comment type="caution">
    <text evidence="6">The sequence shown here is derived from an EMBL/GenBank/DDBJ whole genome shotgun (WGS) entry which is preliminary data.</text>
</comment>
<dbReference type="GO" id="GO:0051745">
    <property type="term" value="F:4-hydroxy-3-methylbut-2-enyl diphosphate reductase activity"/>
    <property type="evidence" value="ECO:0007669"/>
    <property type="project" value="UniProtKB-UniRule"/>
</dbReference>
<feature type="active site" description="Proton donor" evidence="5">
    <location>
        <position position="129"/>
    </location>
</feature>
<dbReference type="PANTHER" id="PTHR30426:SF0">
    <property type="entry name" value="4-HYDROXY-3-METHYLBUT-2-ENYL DIPHOSPHATE REDUCTASE"/>
    <property type="match status" value="1"/>
</dbReference>
<dbReference type="Gene3D" id="3.40.1010.20">
    <property type="entry name" value="4-hydroxy-3-methylbut-2-enyl diphosphate reductase, catalytic domain"/>
    <property type="match status" value="2"/>
</dbReference>
<feature type="binding site" evidence="5">
    <location>
        <position position="226"/>
    </location>
    <ligand>
        <name>isopentenyl diphosphate</name>
        <dbReference type="ChEBI" id="CHEBI:128769"/>
    </ligand>
</feature>
<dbReference type="InterPro" id="IPR003451">
    <property type="entry name" value="LytB/IspH"/>
</dbReference>
<feature type="binding site" evidence="5">
    <location>
        <position position="225"/>
    </location>
    <ligand>
        <name>(2E)-4-hydroxy-3-methylbut-2-enyl diphosphate</name>
        <dbReference type="ChEBI" id="CHEBI:128753"/>
    </ligand>
</feature>
<keyword evidence="5" id="KW-0414">Isoprene biosynthesis</keyword>
<feature type="binding site" evidence="5">
    <location>
        <position position="197"/>
    </location>
    <ligand>
        <name>[4Fe-4S] cluster</name>
        <dbReference type="ChEBI" id="CHEBI:49883"/>
    </ligand>
</feature>
<dbReference type="RefSeq" id="WP_107562154.1">
    <property type="nucleotide sequence ID" value="NZ_NVQC01000020.1"/>
</dbReference>
<dbReference type="Gene3D" id="3.40.50.11270">
    <property type="match status" value="1"/>
</dbReference>
<dbReference type="NCBIfam" id="NF002190">
    <property type="entry name" value="PRK01045.1-4"/>
    <property type="match status" value="1"/>
</dbReference>
<comment type="pathway">
    <text evidence="5">Isoprenoid biosynthesis; isopentenyl diphosphate biosynthesis via DXP pathway; isopentenyl diphosphate from 1-deoxy-D-xylulose 5-phosphate: step 6/6.</text>
</comment>
<dbReference type="GO" id="GO:0050992">
    <property type="term" value="P:dimethylallyl diphosphate biosynthetic process"/>
    <property type="evidence" value="ECO:0007669"/>
    <property type="project" value="UniProtKB-UniRule"/>
</dbReference>
<reference evidence="6 7" key="1">
    <citation type="submission" date="2017-09" db="EMBL/GenBank/DDBJ databases">
        <title>Bloom of a denitrifying methanotroph, Candidatus Methylomirabilis limnetica, in a deep stratified lake.</title>
        <authorList>
            <person name="Graf J.S."/>
            <person name="Marchant H.K."/>
            <person name="Tienken D."/>
            <person name="Hach P.F."/>
            <person name="Brand A."/>
            <person name="Schubert C.J."/>
            <person name="Kuypers M.M."/>
            <person name="Milucka J."/>
        </authorList>
    </citation>
    <scope>NUCLEOTIDE SEQUENCE [LARGE SCALE GENOMIC DNA]</scope>
    <source>
        <strain evidence="6 7">Zug</strain>
    </source>
</reference>
<dbReference type="NCBIfam" id="TIGR00216">
    <property type="entry name" value="ispH_lytB"/>
    <property type="match status" value="1"/>
</dbReference>
<feature type="binding site" evidence="5">
    <location>
        <position position="227"/>
    </location>
    <ligand>
        <name>(2E)-4-hydroxy-3-methylbut-2-enyl diphosphate</name>
        <dbReference type="ChEBI" id="CHEBI:128753"/>
    </ligand>
</feature>
<evidence type="ECO:0000256" key="3">
    <source>
        <dbReference type="ARBA" id="ARBA00023004"/>
    </source>
</evidence>
<evidence type="ECO:0000313" key="7">
    <source>
        <dbReference type="Proteomes" id="UP000241436"/>
    </source>
</evidence>
<evidence type="ECO:0000256" key="1">
    <source>
        <dbReference type="ARBA" id="ARBA00022485"/>
    </source>
</evidence>
<feature type="binding site" evidence="5">
    <location>
        <position position="15"/>
    </location>
    <ligand>
        <name>[4Fe-4S] cluster</name>
        <dbReference type="ChEBI" id="CHEBI:49883"/>
    </ligand>
</feature>
<evidence type="ECO:0000256" key="4">
    <source>
        <dbReference type="ARBA" id="ARBA00023014"/>
    </source>
</evidence>
<comment type="cofactor">
    <cofactor evidence="5">
        <name>[4Fe-4S] cluster</name>
        <dbReference type="ChEBI" id="CHEBI:49883"/>
    </cofactor>
    <text evidence="5">Binds 1 [4Fe-4S] cluster per subunit.</text>
</comment>
<feature type="binding site" evidence="5">
    <location>
        <position position="99"/>
    </location>
    <ligand>
        <name>[4Fe-4S] cluster</name>
        <dbReference type="ChEBI" id="CHEBI:49883"/>
    </ligand>
</feature>
<feature type="binding site" evidence="5">
    <location>
        <position position="77"/>
    </location>
    <ligand>
        <name>dimethylallyl diphosphate</name>
        <dbReference type="ChEBI" id="CHEBI:57623"/>
    </ligand>
</feature>